<keyword evidence="4" id="KW-0067">ATP-binding</keyword>
<organism evidence="7 8">
    <name type="scientific">Haemonchus contortus</name>
    <name type="common">Barber pole worm</name>
    <dbReference type="NCBI Taxonomy" id="6289"/>
    <lineage>
        <taxon>Eukaryota</taxon>
        <taxon>Metazoa</taxon>
        <taxon>Ecdysozoa</taxon>
        <taxon>Nematoda</taxon>
        <taxon>Chromadorea</taxon>
        <taxon>Rhabditida</taxon>
        <taxon>Rhabditina</taxon>
        <taxon>Rhabditomorpha</taxon>
        <taxon>Strongyloidea</taxon>
        <taxon>Trichostrongylidae</taxon>
        <taxon>Haemonchus</taxon>
    </lineage>
</organism>
<evidence type="ECO:0000313" key="8">
    <source>
        <dbReference type="WBParaSite" id="HCON_00049830-00001"/>
    </source>
</evidence>
<dbReference type="OrthoDB" id="306218at2759"/>
<feature type="domain" description="DNA2/NAM7 helicase-like C-terminal" evidence="6">
    <location>
        <begin position="443"/>
        <end position="505"/>
    </location>
</feature>
<dbReference type="CDD" id="cd18808">
    <property type="entry name" value="SF1_C_Upf1"/>
    <property type="match status" value="1"/>
</dbReference>
<dbReference type="PANTHER" id="PTHR43788:SF16">
    <property type="entry name" value="HELICASE WITH ZINC FINGER 2"/>
    <property type="match status" value="1"/>
</dbReference>
<keyword evidence="1" id="KW-0547">Nucleotide-binding</keyword>
<evidence type="ECO:0000256" key="2">
    <source>
        <dbReference type="ARBA" id="ARBA00022801"/>
    </source>
</evidence>
<feature type="compositionally biased region" description="Polar residues" evidence="5">
    <location>
        <begin position="19"/>
        <end position="31"/>
    </location>
</feature>
<keyword evidence="7" id="KW-1185">Reference proteome</keyword>
<keyword evidence="2" id="KW-0378">Hydrolase</keyword>
<feature type="compositionally biased region" description="Low complexity" evidence="5">
    <location>
        <begin position="154"/>
        <end position="207"/>
    </location>
</feature>
<feature type="compositionally biased region" description="Polar residues" evidence="5">
    <location>
        <begin position="45"/>
        <end position="59"/>
    </location>
</feature>
<dbReference type="Proteomes" id="UP000025227">
    <property type="component" value="Unplaced"/>
</dbReference>
<dbReference type="InterPro" id="IPR047187">
    <property type="entry name" value="SF1_C_Upf1"/>
</dbReference>
<dbReference type="GO" id="GO:0005524">
    <property type="term" value="F:ATP binding"/>
    <property type="evidence" value="ECO:0007669"/>
    <property type="project" value="UniProtKB-KW"/>
</dbReference>
<dbReference type="PANTHER" id="PTHR43788">
    <property type="entry name" value="DNA2/NAM7 HELICASE FAMILY MEMBER"/>
    <property type="match status" value="1"/>
</dbReference>
<evidence type="ECO:0000256" key="4">
    <source>
        <dbReference type="ARBA" id="ARBA00022840"/>
    </source>
</evidence>
<evidence type="ECO:0000256" key="5">
    <source>
        <dbReference type="SAM" id="MobiDB-lite"/>
    </source>
</evidence>
<dbReference type="InterPro" id="IPR027417">
    <property type="entry name" value="P-loop_NTPase"/>
</dbReference>
<dbReference type="InterPro" id="IPR050534">
    <property type="entry name" value="Coronavir_polyprotein_1ab"/>
</dbReference>
<accession>A0A7I4Y6E8</accession>
<dbReference type="GO" id="GO:0016787">
    <property type="term" value="F:hydrolase activity"/>
    <property type="evidence" value="ECO:0007669"/>
    <property type="project" value="UniProtKB-KW"/>
</dbReference>
<proteinExistence type="predicted"/>
<evidence type="ECO:0000259" key="6">
    <source>
        <dbReference type="Pfam" id="PF13087"/>
    </source>
</evidence>
<dbReference type="WBParaSite" id="HCON_00049830-00001">
    <property type="protein sequence ID" value="HCON_00049830-00001"/>
    <property type="gene ID" value="HCON_00049830"/>
</dbReference>
<evidence type="ECO:0000256" key="1">
    <source>
        <dbReference type="ARBA" id="ARBA00022741"/>
    </source>
</evidence>
<keyword evidence="3" id="KW-0347">Helicase</keyword>
<reference evidence="8" key="1">
    <citation type="submission" date="2020-12" db="UniProtKB">
        <authorList>
            <consortium name="WormBaseParasite"/>
        </authorList>
    </citation>
    <scope>IDENTIFICATION</scope>
    <source>
        <strain evidence="8">MHco3</strain>
    </source>
</reference>
<name>A0A7I4Y6E8_HAECO</name>
<feature type="compositionally biased region" description="Low complexity" evidence="5">
    <location>
        <begin position="85"/>
        <end position="99"/>
    </location>
</feature>
<sequence>MSSSRTSTDEMDNGCVAAESTNILSEVSTEEVSVMDTSEPVPEAQGSSSQNKDTVSSQKPEPPVLQVRWGAPVSLESRSRPSPTPSSQSSSSTVEQPTPKAKPQPPRKSSLANMTASLEQLAVAHLSPSHPMEVEEEADHPPAPPPKLRRSGSSRRQPARADAPSSSRGSARGAPSSRPPTSGSSRARPATSRPPTRGTATRGRGAPRAPPAALPAAPPAVPVVLAGSLSQVSTSQLPRETPEGFTHPWINNHPWAQFVNPRPLHHLHLNPPTVTTDLDVNVYRHLPDSGYLSKRFNKSLFPQVVFRENKLPTSIPFIELPHLDDTVRFREQSQQVIDQMMAGTYDEVDVAFIHADLNRPHQYITKPRTFNSIHSVLYQDFPDMQVVRHISDTAAADNLTPTPVDLSKNYIGNPDAIPGMTDDERDEYEVAEQEQYRYVKEEMGDLGFELTTVDSVQGREKDVVILLTTKTKFSQDPEGEFINDYRRLNVAVTRSRHGQFIIGQAETFRQVPVWNTLLRWADSINAVFTAAQVPSYFQHY</sequence>
<dbReference type="Gene3D" id="3.40.50.300">
    <property type="entry name" value="P-loop containing nucleotide triphosphate hydrolases"/>
    <property type="match status" value="1"/>
</dbReference>
<dbReference type="Pfam" id="PF13087">
    <property type="entry name" value="AAA_12"/>
    <property type="match status" value="1"/>
</dbReference>
<dbReference type="SUPFAM" id="SSF52540">
    <property type="entry name" value="P-loop containing nucleoside triphosphate hydrolases"/>
    <property type="match status" value="1"/>
</dbReference>
<protein>
    <submittedName>
        <fullName evidence="8">AAA_12 domain-containing protein</fullName>
    </submittedName>
</protein>
<evidence type="ECO:0000313" key="7">
    <source>
        <dbReference type="Proteomes" id="UP000025227"/>
    </source>
</evidence>
<dbReference type="InterPro" id="IPR041679">
    <property type="entry name" value="DNA2/NAM7-like_C"/>
</dbReference>
<dbReference type="AlphaFoldDB" id="A0A7I4Y6E8"/>
<feature type="region of interest" description="Disordered" evidence="5">
    <location>
        <begin position="1"/>
        <end position="215"/>
    </location>
</feature>
<dbReference type="GO" id="GO:0043139">
    <property type="term" value="F:5'-3' DNA helicase activity"/>
    <property type="evidence" value="ECO:0007669"/>
    <property type="project" value="TreeGrafter"/>
</dbReference>
<evidence type="ECO:0000256" key="3">
    <source>
        <dbReference type="ARBA" id="ARBA00022806"/>
    </source>
</evidence>